<evidence type="ECO:0000313" key="1">
    <source>
        <dbReference type="EMBL" id="JAH13853.1"/>
    </source>
</evidence>
<proteinExistence type="predicted"/>
<accession>A0A0E9QCM9</accession>
<dbReference type="EMBL" id="GBXM01094724">
    <property type="protein sequence ID" value="JAH13853.1"/>
    <property type="molecule type" value="Transcribed_RNA"/>
</dbReference>
<sequence length="82" mass="9445">MNNSHSKLLLELFCNSTVTSKRDLFMTSPIALHLTELFSQKKPLICRAYFYTAQCRLKSMVHVRHMPGVWDCSPVAFSVKCH</sequence>
<reference evidence="1" key="1">
    <citation type="submission" date="2014-11" db="EMBL/GenBank/DDBJ databases">
        <authorList>
            <person name="Amaro Gonzalez C."/>
        </authorList>
    </citation>
    <scope>NUCLEOTIDE SEQUENCE</scope>
</reference>
<dbReference type="AlphaFoldDB" id="A0A0E9QCM9"/>
<name>A0A0E9QCM9_ANGAN</name>
<reference evidence="1" key="2">
    <citation type="journal article" date="2015" name="Fish Shellfish Immunol.">
        <title>Early steps in the European eel (Anguilla anguilla)-Vibrio vulnificus interaction in the gills: Role of the RtxA13 toxin.</title>
        <authorList>
            <person name="Callol A."/>
            <person name="Pajuelo D."/>
            <person name="Ebbesson L."/>
            <person name="Teles M."/>
            <person name="MacKenzie S."/>
            <person name="Amaro C."/>
        </authorList>
    </citation>
    <scope>NUCLEOTIDE SEQUENCE</scope>
</reference>
<organism evidence="1">
    <name type="scientific">Anguilla anguilla</name>
    <name type="common">European freshwater eel</name>
    <name type="synonym">Muraena anguilla</name>
    <dbReference type="NCBI Taxonomy" id="7936"/>
    <lineage>
        <taxon>Eukaryota</taxon>
        <taxon>Metazoa</taxon>
        <taxon>Chordata</taxon>
        <taxon>Craniata</taxon>
        <taxon>Vertebrata</taxon>
        <taxon>Euteleostomi</taxon>
        <taxon>Actinopterygii</taxon>
        <taxon>Neopterygii</taxon>
        <taxon>Teleostei</taxon>
        <taxon>Anguilliformes</taxon>
        <taxon>Anguillidae</taxon>
        <taxon>Anguilla</taxon>
    </lineage>
</organism>
<protein>
    <submittedName>
        <fullName evidence="1">Uncharacterized protein</fullName>
    </submittedName>
</protein>